<sequence length="379" mass="41480">MHENASAILVLGNQESTKRELFTKIFGVDLEKKLVDGAFSSSHNIEQELGLHGQNSRLAIHTCLNFGNSDDANYDRVRDFLISRVAFPTKQEDCASFPPVCNRLHPAAPGVPLVFVFTKYDEFVSQVKLDWSRDAEERRLSKVAVSPIRRDLSSKKFNKHIGRKWDEPPPPTSKSTPATPANCTALAYATSSPTSSLKGALLFNLRDPTSTLITNPSLLPSILNATFDASQRGRLLAKCLDRGGTEPGPSILLNLTPHERAVLLTQALTGTLLFPHRLADAQWPQDASPRVAPAYMLTPAAVTWQLDGIERERRGLLETVEASTLFTTCTLWGAVAELMVRAVERADSRARGGAVAGGRRRRHAGEAPRAIVVGDKSEL</sequence>
<gene>
    <name evidence="2" type="ORF">C8A01DRAFT_31954</name>
</gene>
<comment type="caution">
    <text evidence="2">The sequence shown here is derived from an EMBL/GenBank/DDBJ whole genome shotgun (WGS) entry which is preliminary data.</text>
</comment>
<dbReference type="AlphaFoldDB" id="A0AAN6PMN1"/>
<evidence type="ECO:0000313" key="3">
    <source>
        <dbReference type="Proteomes" id="UP001303115"/>
    </source>
</evidence>
<proteinExistence type="predicted"/>
<evidence type="ECO:0000313" key="2">
    <source>
        <dbReference type="EMBL" id="KAK4043854.1"/>
    </source>
</evidence>
<protein>
    <submittedName>
        <fullName evidence="2">Uncharacterized protein</fullName>
    </submittedName>
</protein>
<feature type="region of interest" description="Disordered" evidence="1">
    <location>
        <begin position="160"/>
        <end position="180"/>
    </location>
</feature>
<reference evidence="3" key="1">
    <citation type="journal article" date="2023" name="Mol. Phylogenet. Evol.">
        <title>Genome-scale phylogeny and comparative genomics of the fungal order Sordariales.</title>
        <authorList>
            <person name="Hensen N."/>
            <person name="Bonometti L."/>
            <person name="Westerberg I."/>
            <person name="Brannstrom I.O."/>
            <person name="Guillou S."/>
            <person name="Cros-Aarteil S."/>
            <person name="Calhoun S."/>
            <person name="Haridas S."/>
            <person name="Kuo A."/>
            <person name="Mondo S."/>
            <person name="Pangilinan J."/>
            <person name="Riley R."/>
            <person name="LaButti K."/>
            <person name="Andreopoulos B."/>
            <person name="Lipzen A."/>
            <person name="Chen C."/>
            <person name="Yan M."/>
            <person name="Daum C."/>
            <person name="Ng V."/>
            <person name="Clum A."/>
            <person name="Steindorff A."/>
            <person name="Ohm R.A."/>
            <person name="Martin F."/>
            <person name="Silar P."/>
            <person name="Natvig D.O."/>
            <person name="Lalanne C."/>
            <person name="Gautier V."/>
            <person name="Ament-Velasquez S.L."/>
            <person name="Kruys A."/>
            <person name="Hutchinson M.I."/>
            <person name="Powell A.J."/>
            <person name="Barry K."/>
            <person name="Miller A.N."/>
            <person name="Grigoriev I.V."/>
            <person name="Debuchy R."/>
            <person name="Gladieux P."/>
            <person name="Hiltunen Thoren M."/>
            <person name="Johannesson H."/>
        </authorList>
    </citation>
    <scope>NUCLEOTIDE SEQUENCE [LARGE SCALE GENOMIC DNA]</scope>
    <source>
        <strain evidence="3">CBS 284.82</strain>
    </source>
</reference>
<dbReference type="EMBL" id="MU854323">
    <property type="protein sequence ID" value="KAK4043854.1"/>
    <property type="molecule type" value="Genomic_DNA"/>
</dbReference>
<name>A0AAN6PMN1_9PEZI</name>
<organism evidence="2 3">
    <name type="scientific">Parachaetomium inaequale</name>
    <dbReference type="NCBI Taxonomy" id="2588326"/>
    <lineage>
        <taxon>Eukaryota</taxon>
        <taxon>Fungi</taxon>
        <taxon>Dikarya</taxon>
        <taxon>Ascomycota</taxon>
        <taxon>Pezizomycotina</taxon>
        <taxon>Sordariomycetes</taxon>
        <taxon>Sordariomycetidae</taxon>
        <taxon>Sordariales</taxon>
        <taxon>Chaetomiaceae</taxon>
        <taxon>Parachaetomium</taxon>
    </lineage>
</organism>
<keyword evidence="3" id="KW-1185">Reference proteome</keyword>
<dbReference type="Proteomes" id="UP001303115">
    <property type="component" value="Unassembled WGS sequence"/>
</dbReference>
<evidence type="ECO:0000256" key="1">
    <source>
        <dbReference type="SAM" id="MobiDB-lite"/>
    </source>
</evidence>
<accession>A0AAN6PMN1</accession>